<proteinExistence type="inferred from homology"/>
<dbReference type="InterPro" id="IPR005064">
    <property type="entry name" value="BUG"/>
</dbReference>
<dbReference type="AlphaFoldDB" id="A0A3S2UQ52"/>
<gene>
    <name evidence="3" type="ORF">ENE75_12160</name>
</gene>
<keyword evidence="4" id="KW-1185">Reference proteome</keyword>
<dbReference type="OrthoDB" id="8678477at2"/>
<accession>A0A3S2UQ52</accession>
<dbReference type="Gene3D" id="3.40.190.10">
    <property type="entry name" value="Periplasmic binding protein-like II"/>
    <property type="match status" value="1"/>
</dbReference>
<evidence type="ECO:0000313" key="4">
    <source>
        <dbReference type="Proteomes" id="UP000288178"/>
    </source>
</evidence>
<dbReference type="InterPro" id="IPR042100">
    <property type="entry name" value="Bug_dom1"/>
</dbReference>
<sequence>MTTPTPIRVLRRATLALLATASFSGAALAWPDKPVTMVVPWPAGGPSDFVARQVQNDTAKALGQTLIIENVGGVGGAMGVQKMLLGKDGHTVLLGSPLELVIPPLALASVKYKPTDLRMVAQLVKAPMVLLARKDLPANTVDELLALAAQRPGGRPLAMGNTGSGSMFHLVGERFAQLAGTEFLQIPYKGSTPAMTDLMGGQVDLMFTIFAGPVPGMVADGKLKAIGLTMAQPLPAFPQLAALAAHPKLLGFEFDSWAGIQVPRGTPDDVALKLNQALYGAMQNPATRAAFEKVGNQVVAPMSLADLERVYQGEIARYQAIAKSINLQPQQ</sequence>
<dbReference type="SUPFAM" id="SSF53850">
    <property type="entry name" value="Periplasmic binding protein-like II"/>
    <property type="match status" value="1"/>
</dbReference>
<dbReference type="PIRSF" id="PIRSF017082">
    <property type="entry name" value="YflP"/>
    <property type="match status" value="1"/>
</dbReference>
<organism evidence="3 4">
    <name type="scientific">Rubrivivax albus</name>
    <dbReference type="NCBI Taxonomy" id="2499835"/>
    <lineage>
        <taxon>Bacteria</taxon>
        <taxon>Pseudomonadati</taxon>
        <taxon>Pseudomonadota</taxon>
        <taxon>Betaproteobacteria</taxon>
        <taxon>Burkholderiales</taxon>
        <taxon>Sphaerotilaceae</taxon>
        <taxon>Rubrivivax</taxon>
    </lineage>
</organism>
<dbReference type="CDD" id="cd07012">
    <property type="entry name" value="PBP2_Bug_TTT"/>
    <property type="match status" value="1"/>
</dbReference>
<dbReference type="Proteomes" id="UP000288178">
    <property type="component" value="Unassembled WGS sequence"/>
</dbReference>
<comment type="similarity">
    <text evidence="1">Belongs to the UPF0065 (bug) family.</text>
</comment>
<reference evidence="3 4" key="1">
    <citation type="submission" date="2019-01" db="EMBL/GenBank/DDBJ databases">
        <authorList>
            <person name="Chen W.-M."/>
        </authorList>
    </citation>
    <scope>NUCLEOTIDE SEQUENCE [LARGE SCALE GENOMIC DNA]</scope>
    <source>
        <strain evidence="3 4">ICH-3</strain>
    </source>
</reference>
<evidence type="ECO:0000313" key="3">
    <source>
        <dbReference type="EMBL" id="RVT51566.1"/>
    </source>
</evidence>
<protein>
    <submittedName>
        <fullName evidence="3">Tripartite tricarboxylate transporter substrate binding protein</fullName>
    </submittedName>
</protein>
<dbReference type="RefSeq" id="WP_128198567.1">
    <property type="nucleotide sequence ID" value="NZ_SACT01000003.1"/>
</dbReference>
<dbReference type="PANTHER" id="PTHR42928:SF5">
    <property type="entry name" value="BLR1237 PROTEIN"/>
    <property type="match status" value="1"/>
</dbReference>
<name>A0A3S2UQ52_9BURK</name>
<dbReference type="Gene3D" id="3.40.190.150">
    <property type="entry name" value="Bordetella uptake gene, domain 1"/>
    <property type="match status" value="1"/>
</dbReference>
<dbReference type="PANTHER" id="PTHR42928">
    <property type="entry name" value="TRICARBOXYLATE-BINDING PROTEIN"/>
    <property type="match status" value="1"/>
</dbReference>
<feature type="chain" id="PRO_5018699999" evidence="2">
    <location>
        <begin position="30"/>
        <end position="331"/>
    </location>
</feature>
<dbReference type="Pfam" id="PF03401">
    <property type="entry name" value="TctC"/>
    <property type="match status" value="1"/>
</dbReference>
<evidence type="ECO:0000256" key="2">
    <source>
        <dbReference type="SAM" id="SignalP"/>
    </source>
</evidence>
<keyword evidence="2" id="KW-0732">Signal</keyword>
<evidence type="ECO:0000256" key="1">
    <source>
        <dbReference type="ARBA" id="ARBA00006987"/>
    </source>
</evidence>
<comment type="caution">
    <text evidence="3">The sequence shown here is derived from an EMBL/GenBank/DDBJ whole genome shotgun (WGS) entry which is preliminary data.</text>
</comment>
<dbReference type="EMBL" id="SACT01000003">
    <property type="protein sequence ID" value="RVT51566.1"/>
    <property type="molecule type" value="Genomic_DNA"/>
</dbReference>
<feature type="signal peptide" evidence="2">
    <location>
        <begin position="1"/>
        <end position="29"/>
    </location>
</feature>